<keyword evidence="2" id="KW-0812">Transmembrane</keyword>
<reference evidence="3 4" key="1">
    <citation type="journal article" date="2017" name="Int. J. Parasitol.">
        <title>The genome of the protozoan parasite Cystoisospora suis and a reverse vaccinology approach to identify vaccine candidates.</title>
        <authorList>
            <person name="Palmieri N."/>
            <person name="Shrestha A."/>
            <person name="Ruttkowski B."/>
            <person name="Beck T."/>
            <person name="Vogl C."/>
            <person name="Tomley F."/>
            <person name="Blake D.P."/>
            <person name="Joachim A."/>
        </authorList>
    </citation>
    <scope>NUCLEOTIDE SEQUENCE [LARGE SCALE GENOMIC DNA]</scope>
    <source>
        <strain evidence="3 4">Wien I</strain>
    </source>
</reference>
<keyword evidence="4" id="KW-1185">Reference proteome</keyword>
<feature type="region of interest" description="Disordered" evidence="1">
    <location>
        <begin position="124"/>
        <end position="163"/>
    </location>
</feature>
<evidence type="ECO:0000313" key="4">
    <source>
        <dbReference type="Proteomes" id="UP000221165"/>
    </source>
</evidence>
<evidence type="ECO:0000256" key="2">
    <source>
        <dbReference type="SAM" id="Phobius"/>
    </source>
</evidence>
<accession>A0A2C6KFQ5</accession>
<dbReference type="InterPro" id="IPR015797">
    <property type="entry name" value="NUDIX_hydrolase-like_dom_sf"/>
</dbReference>
<dbReference type="EMBL" id="MIGC01006977">
    <property type="protein sequence ID" value="PHJ15949.1"/>
    <property type="molecule type" value="Genomic_DNA"/>
</dbReference>
<dbReference type="GO" id="GO:0016787">
    <property type="term" value="F:hydrolase activity"/>
    <property type="evidence" value="ECO:0007669"/>
    <property type="project" value="UniProtKB-KW"/>
</dbReference>
<name>A0A2C6KFQ5_9APIC</name>
<dbReference type="RefSeq" id="XP_067917681.1">
    <property type="nucleotide sequence ID" value="XM_068070344.1"/>
</dbReference>
<organism evidence="3 4">
    <name type="scientific">Cystoisospora suis</name>
    <dbReference type="NCBI Taxonomy" id="483139"/>
    <lineage>
        <taxon>Eukaryota</taxon>
        <taxon>Sar</taxon>
        <taxon>Alveolata</taxon>
        <taxon>Apicomplexa</taxon>
        <taxon>Conoidasida</taxon>
        <taxon>Coccidia</taxon>
        <taxon>Eucoccidiorida</taxon>
        <taxon>Eimeriorina</taxon>
        <taxon>Sarcocystidae</taxon>
        <taxon>Cystoisospora</taxon>
    </lineage>
</organism>
<keyword evidence="2" id="KW-0472">Membrane</keyword>
<dbReference type="Proteomes" id="UP000221165">
    <property type="component" value="Unassembled WGS sequence"/>
</dbReference>
<feature type="compositionally biased region" description="Polar residues" evidence="1">
    <location>
        <begin position="135"/>
        <end position="150"/>
    </location>
</feature>
<dbReference type="SUPFAM" id="SSF55811">
    <property type="entry name" value="Nudix"/>
    <property type="match status" value="1"/>
</dbReference>
<dbReference type="GeneID" id="94433555"/>
<protein>
    <submittedName>
        <fullName evidence="3">Nudix hydrolase domain protein</fullName>
    </submittedName>
</protein>
<feature type="transmembrane region" description="Helical" evidence="2">
    <location>
        <begin position="15"/>
        <end position="35"/>
    </location>
</feature>
<proteinExistence type="predicted"/>
<dbReference type="AlphaFoldDB" id="A0A2C6KFQ5"/>
<comment type="caution">
    <text evidence="3">The sequence shown here is derived from an EMBL/GenBank/DDBJ whole genome shotgun (WGS) entry which is preliminary data.</text>
</comment>
<gene>
    <name evidence="3" type="ORF">CSUI_010239</name>
</gene>
<evidence type="ECO:0000256" key="1">
    <source>
        <dbReference type="SAM" id="MobiDB-lite"/>
    </source>
</evidence>
<evidence type="ECO:0000313" key="3">
    <source>
        <dbReference type="EMBL" id="PHJ15949.1"/>
    </source>
</evidence>
<sequence length="323" mass="35383">MVLLESIFQEPRRPVVWGVSVCIFLLFVVLVARTFSPPASLSSSLAPVETLQHHIRAMSGFPPPAGVTPELRGFALAWNSLRGYLLLKSEKKKKKGLHYQLPGGHADFPHDAAIAARRFSEHKYSSQGGGLVPSVHSTGLHPNSSPSSTHTKNHDQPPAPSPSDIARVAVARELYEETGIDVRENLDSLLPLDVAGIGPYNGRYFFFLNLTEEMLKNAPQALAEKDREESITTRTGLHKQGRGRKILPPEPNRDGSVDPSVKLAIGLNEHTGYRFEKDESEAAKMVFRHSGGNSSKALNAFRSFVRVKAPLSPFEVALSLGKK</sequence>
<feature type="compositionally biased region" description="Basic residues" evidence="1">
    <location>
        <begin position="236"/>
        <end position="245"/>
    </location>
</feature>
<feature type="region of interest" description="Disordered" evidence="1">
    <location>
        <begin position="225"/>
        <end position="258"/>
    </location>
</feature>
<dbReference type="VEuPathDB" id="ToxoDB:CSUI_010239"/>
<dbReference type="OrthoDB" id="343877at2759"/>
<dbReference type="Gene3D" id="3.90.79.10">
    <property type="entry name" value="Nucleoside Triphosphate Pyrophosphohydrolase"/>
    <property type="match status" value="1"/>
</dbReference>
<keyword evidence="2" id="KW-1133">Transmembrane helix</keyword>
<keyword evidence="3" id="KW-0378">Hydrolase</keyword>